<dbReference type="Proteomes" id="UP000749010">
    <property type="component" value="Unassembled WGS sequence"/>
</dbReference>
<comment type="similarity">
    <text evidence="1">Belongs to the IS21/IS1162 putative ATP-binding protein family.</text>
</comment>
<dbReference type="EMBL" id="SPMY01000126">
    <property type="protein sequence ID" value="NMQ30344.1"/>
    <property type="molecule type" value="Genomic_DNA"/>
</dbReference>
<evidence type="ECO:0000313" key="6">
    <source>
        <dbReference type="EMBL" id="NMQ30344.1"/>
    </source>
</evidence>
<dbReference type="PIRSF" id="PIRSF003073">
    <property type="entry name" value="DNAC_TnpB_IstB"/>
    <property type="match status" value="1"/>
</dbReference>
<dbReference type="InterPro" id="IPR047661">
    <property type="entry name" value="IstB"/>
</dbReference>
<evidence type="ECO:0000256" key="1">
    <source>
        <dbReference type="ARBA" id="ARBA00008059"/>
    </source>
</evidence>
<feature type="region of interest" description="Disordered" evidence="4">
    <location>
        <begin position="236"/>
        <end position="273"/>
    </location>
</feature>
<keyword evidence="2" id="KW-0547">Nucleotide-binding</keyword>
<dbReference type="PANTHER" id="PTHR30050">
    <property type="entry name" value="CHROMOSOMAL REPLICATION INITIATOR PROTEIN DNAA"/>
    <property type="match status" value="1"/>
</dbReference>
<keyword evidence="3" id="KW-0067">ATP-binding</keyword>
<sequence length="273" mass="30135">MRERLKALLGQMRWSGMAAVLDEELDLAERQGTPVPEVLFRLLSAEDAARREKSLAYRLSQAHLPWPWTLQSFPFARQPSVNKAQVMTLAGLEFLRRGENVLLIGPPGTGKSGIAVGLLREACLNGYRARFFNAQALLDALYASLADRSTTGLLNQLCRFPLIAIDELGYLNLKPEQVNAFFRLMDQRYSLGLSTMISTNLDLPDWYELFQKKPLVDALLDRLQHRCIILRLSGPSLRSEPGSAPTSATAAATATAKRSASRKAAPPDEPAAS</sequence>
<dbReference type="SUPFAM" id="SSF52540">
    <property type="entry name" value="P-loop containing nucleoside triphosphate hydrolases"/>
    <property type="match status" value="1"/>
</dbReference>
<name>A0ABX1U1E3_9PROT</name>
<dbReference type="Gene3D" id="3.40.50.300">
    <property type="entry name" value="P-loop containing nucleotide triphosphate hydrolases"/>
    <property type="match status" value="1"/>
</dbReference>
<keyword evidence="7" id="KW-1185">Reference proteome</keyword>
<feature type="compositionally biased region" description="Low complexity" evidence="4">
    <location>
        <begin position="243"/>
        <end position="264"/>
    </location>
</feature>
<proteinExistence type="inferred from homology"/>
<evidence type="ECO:0000313" key="7">
    <source>
        <dbReference type="Proteomes" id="UP000749010"/>
    </source>
</evidence>
<accession>A0ABX1U1E3</accession>
<comment type="caution">
    <text evidence="6">The sequence shown here is derived from an EMBL/GenBank/DDBJ whole genome shotgun (WGS) entry which is preliminary data.</text>
</comment>
<dbReference type="PANTHER" id="PTHR30050:SF4">
    <property type="entry name" value="ATP-BINDING PROTEIN RV3427C IN INSERTION SEQUENCE-RELATED"/>
    <property type="match status" value="1"/>
</dbReference>
<dbReference type="Pfam" id="PF01695">
    <property type="entry name" value="IstB_IS21"/>
    <property type="match status" value="1"/>
</dbReference>
<dbReference type="InterPro" id="IPR002611">
    <property type="entry name" value="IstB_ATP-bd"/>
</dbReference>
<protein>
    <submittedName>
        <fullName evidence="6">AAA family ATPase</fullName>
    </submittedName>
</protein>
<evidence type="ECO:0000256" key="3">
    <source>
        <dbReference type="ARBA" id="ARBA00022840"/>
    </source>
</evidence>
<dbReference type="RefSeq" id="WP_169068735.1">
    <property type="nucleotide sequence ID" value="NZ_SPMY01000126.1"/>
</dbReference>
<dbReference type="InterPro" id="IPR027417">
    <property type="entry name" value="P-loop_NTPase"/>
</dbReference>
<evidence type="ECO:0000259" key="5">
    <source>
        <dbReference type="SMART" id="SM00382"/>
    </source>
</evidence>
<dbReference type="NCBIfam" id="NF038214">
    <property type="entry name" value="IS21_help_AAA"/>
    <property type="match status" value="1"/>
</dbReference>
<dbReference type="SMART" id="SM00382">
    <property type="entry name" value="AAA"/>
    <property type="match status" value="1"/>
</dbReference>
<feature type="domain" description="AAA+ ATPase" evidence="5">
    <location>
        <begin position="97"/>
        <end position="233"/>
    </location>
</feature>
<evidence type="ECO:0000256" key="4">
    <source>
        <dbReference type="SAM" id="MobiDB-lite"/>
    </source>
</evidence>
<dbReference type="InterPro" id="IPR003593">
    <property type="entry name" value="AAA+_ATPase"/>
</dbReference>
<dbReference type="CDD" id="cd00009">
    <property type="entry name" value="AAA"/>
    <property type="match status" value="1"/>
</dbReference>
<gene>
    <name evidence="6" type="ORF">E4Q23_22835</name>
</gene>
<reference evidence="6 7" key="1">
    <citation type="submission" date="2019-03" db="EMBL/GenBank/DDBJ databases">
        <title>Metabolic reconstructions from genomes of highly enriched 'Candidatus Accumulibacter' and 'Candidatus Competibacter' bioreactor populations.</title>
        <authorList>
            <person name="Annavajhala M.K."/>
            <person name="Welles L."/>
            <person name="Abbas B."/>
            <person name="Sorokin D."/>
            <person name="Park H."/>
            <person name="Van Loosdrecht M."/>
            <person name="Chandran K."/>
        </authorList>
    </citation>
    <scope>NUCLEOTIDE SEQUENCE [LARGE SCALE GENOMIC DNA]</scope>
    <source>
        <strain evidence="6 7">SBR_S</strain>
    </source>
</reference>
<dbReference type="InterPro" id="IPR028350">
    <property type="entry name" value="DNAC/IstB-like"/>
</dbReference>
<organism evidence="6 7">
    <name type="scientific">Candidatus Accumulibacter phosphatis</name>
    <dbReference type="NCBI Taxonomy" id="327160"/>
    <lineage>
        <taxon>Bacteria</taxon>
        <taxon>Pseudomonadati</taxon>
        <taxon>Pseudomonadota</taxon>
        <taxon>Betaproteobacteria</taxon>
        <taxon>Candidatus Accumulibacter</taxon>
    </lineage>
</organism>
<evidence type="ECO:0000256" key="2">
    <source>
        <dbReference type="ARBA" id="ARBA00022741"/>
    </source>
</evidence>